<name>A0A1N7KBK6_9FLAO</name>
<dbReference type="InterPro" id="IPR001466">
    <property type="entry name" value="Beta-lactam-related"/>
</dbReference>
<dbReference type="SUPFAM" id="SSF56601">
    <property type="entry name" value="beta-lactamase/transpeptidase-like"/>
    <property type="match status" value="1"/>
</dbReference>
<dbReference type="AlphaFoldDB" id="A0A1N7KBK6"/>
<dbReference type="PANTHER" id="PTHR46825:SF9">
    <property type="entry name" value="BETA-LACTAMASE-RELATED DOMAIN-CONTAINING PROTEIN"/>
    <property type="match status" value="1"/>
</dbReference>
<dbReference type="Pfam" id="PF00144">
    <property type="entry name" value="Beta-lactamase"/>
    <property type="match status" value="1"/>
</dbReference>
<reference evidence="4" key="1">
    <citation type="submission" date="2017-01" db="EMBL/GenBank/DDBJ databases">
        <authorList>
            <person name="Varghese N."/>
            <person name="Submissions S."/>
        </authorList>
    </citation>
    <scope>NUCLEOTIDE SEQUENCE [LARGE SCALE GENOMIC DNA]</scope>
    <source>
        <strain evidence="4">DSM 18017</strain>
    </source>
</reference>
<dbReference type="RefSeq" id="WP_228408929.1">
    <property type="nucleotide sequence ID" value="NZ_FTOL01000001.1"/>
</dbReference>
<dbReference type="PANTHER" id="PTHR46825">
    <property type="entry name" value="D-ALANYL-D-ALANINE-CARBOXYPEPTIDASE/ENDOPEPTIDASE AMPH"/>
    <property type="match status" value="1"/>
</dbReference>
<keyword evidence="4" id="KW-1185">Reference proteome</keyword>
<feature type="signal peptide" evidence="1">
    <location>
        <begin position="1"/>
        <end position="31"/>
    </location>
</feature>
<evidence type="ECO:0000313" key="4">
    <source>
        <dbReference type="Proteomes" id="UP000186744"/>
    </source>
</evidence>
<dbReference type="InterPro" id="IPR050491">
    <property type="entry name" value="AmpC-like"/>
</dbReference>
<keyword evidence="1" id="KW-0732">Signal</keyword>
<organism evidence="3 4">
    <name type="scientific">Chryseobacterium ureilyticum</name>
    <dbReference type="NCBI Taxonomy" id="373668"/>
    <lineage>
        <taxon>Bacteria</taxon>
        <taxon>Pseudomonadati</taxon>
        <taxon>Bacteroidota</taxon>
        <taxon>Flavobacteriia</taxon>
        <taxon>Flavobacteriales</taxon>
        <taxon>Weeksellaceae</taxon>
        <taxon>Chryseobacterium group</taxon>
        <taxon>Chryseobacterium</taxon>
    </lineage>
</organism>
<protein>
    <submittedName>
        <fullName evidence="3">CubicO group peptidase, beta-lactamase class C family</fullName>
    </submittedName>
</protein>
<dbReference type="Gene3D" id="3.40.710.10">
    <property type="entry name" value="DD-peptidase/beta-lactamase superfamily"/>
    <property type="match status" value="1"/>
</dbReference>
<sequence>MIITTRNKSMSRIKIISTLTLSILLSVTAKAQKAEAYSKKIDSVISASAPLKFNGVVLVSQHGKAKYLKAHGYKDFEKKTPVKTDDQFEIMSNSKQITAVLVLQAAEQGKLNLQTPIKKYLPSLTQSWADTVTIHHLLNHTHGITDLDKPVAFKAGSQFKYGNLSYTLLGEILQNTTGKNFTELANSLFKKLKMDKTFIYNSKDNQALIPGFRSENNQYEKVEESFLNDKIAPAAGVISTVEDLAKWDQALFKGKLLSPKFQKLILTPSTSSQHNVFGKENMGFGYNIRFIKEAGLDYYAVTGLGDGFTCLNVYFPSKDTSLIILENQMPRNSDYWSFKEAAIKNIVLKSITSK</sequence>
<dbReference type="STRING" id="373668.SAMN05421786_101362"/>
<accession>A0A1N7KBK6</accession>
<gene>
    <name evidence="3" type="ORF">SAMN05421786_101362</name>
</gene>
<dbReference type="InterPro" id="IPR012338">
    <property type="entry name" value="Beta-lactam/transpept-like"/>
</dbReference>
<evidence type="ECO:0000256" key="1">
    <source>
        <dbReference type="SAM" id="SignalP"/>
    </source>
</evidence>
<feature type="chain" id="PRO_5012681503" evidence="1">
    <location>
        <begin position="32"/>
        <end position="354"/>
    </location>
</feature>
<proteinExistence type="predicted"/>
<evidence type="ECO:0000313" key="3">
    <source>
        <dbReference type="EMBL" id="SIS58952.1"/>
    </source>
</evidence>
<dbReference type="Proteomes" id="UP000186744">
    <property type="component" value="Unassembled WGS sequence"/>
</dbReference>
<evidence type="ECO:0000259" key="2">
    <source>
        <dbReference type="Pfam" id="PF00144"/>
    </source>
</evidence>
<feature type="domain" description="Beta-lactamase-related" evidence="2">
    <location>
        <begin position="56"/>
        <end position="334"/>
    </location>
</feature>
<dbReference type="EMBL" id="FTOL01000001">
    <property type="protein sequence ID" value="SIS58952.1"/>
    <property type="molecule type" value="Genomic_DNA"/>
</dbReference>